<dbReference type="Proteomes" id="UP000054092">
    <property type="component" value="Unassembled WGS sequence"/>
</dbReference>
<dbReference type="PROSITE" id="PS51257">
    <property type="entry name" value="PROKAR_LIPOPROTEIN"/>
    <property type="match status" value="1"/>
</dbReference>
<dbReference type="EMBL" id="LGGP01000346">
    <property type="protein sequence ID" value="KUK78779.1"/>
    <property type="molecule type" value="Genomic_DNA"/>
</dbReference>
<proteinExistence type="predicted"/>
<comment type="caution">
    <text evidence="1">The sequence shown here is derived from an EMBL/GenBank/DDBJ whole genome shotgun (WGS) entry which is preliminary data.</text>
</comment>
<dbReference type="PATRIC" id="fig|1184387.3.peg.22"/>
<evidence type="ECO:0000313" key="2">
    <source>
        <dbReference type="Proteomes" id="UP000054092"/>
    </source>
</evidence>
<dbReference type="AlphaFoldDB" id="A0A101HL66"/>
<protein>
    <recommendedName>
        <fullName evidence="3">Lipoprotein</fullName>
    </recommendedName>
</protein>
<evidence type="ECO:0000313" key="1">
    <source>
        <dbReference type="EMBL" id="KUK78779.1"/>
    </source>
</evidence>
<evidence type="ECO:0008006" key="3">
    <source>
        <dbReference type="Google" id="ProtNLM"/>
    </source>
</evidence>
<sequence>MKKWYLVPVAVILIFLIGGCFSFGDMLDGIWEGVITDAYGNYDTVLVINSNNTGSISFDNDSYSVNIVNRRANRSFVGEYGWYDSSWHERIIEAELQNYGALRIEIYNNYGSLITTGFLYK</sequence>
<accession>A0A101HL66</accession>
<gene>
    <name evidence="1" type="ORF">XD94_1638</name>
</gene>
<name>A0A101HL66_9BACT</name>
<organism evidence="1 2">
    <name type="scientific">Mesotoga prima</name>
    <dbReference type="NCBI Taxonomy" id="1184387"/>
    <lineage>
        <taxon>Bacteria</taxon>
        <taxon>Thermotogati</taxon>
        <taxon>Thermotogota</taxon>
        <taxon>Thermotogae</taxon>
        <taxon>Kosmotogales</taxon>
        <taxon>Kosmotogaceae</taxon>
        <taxon>Mesotoga</taxon>
    </lineage>
</organism>
<reference evidence="2" key="1">
    <citation type="journal article" date="2015" name="MBio">
        <title>Genome-Resolved Metagenomic Analysis Reveals Roles for Candidate Phyla and Other Microbial Community Members in Biogeochemical Transformations in Oil Reservoirs.</title>
        <authorList>
            <person name="Hu P."/>
            <person name="Tom L."/>
            <person name="Singh A."/>
            <person name="Thomas B.C."/>
            <person name="Baker B.J."/>
            <person name="Piceno Y.M."/>
            <person name="Andersen G.L."/>
            <person name="Banfield J.F."/>
        </authorList>
    </citation>
    <scope>NUCLEOTIDE SEQUENCE [LARGE SCALE GENOMIC DNA]</scope>
</reference>